<name>E7C7Z0_9BACT</name>
<evidence type="ECO:0000313" key="1">
    <source>
        <dbReference type="EMBL" id="ADI23564.1"/>
    </source>
</evidence>
<accession>E7C7Z0</accession>
<dbReference type="AlphaFoldDB" id="E7C7Z0"/>
<sequence length="217" mass="24070">MQISVKSDVDKALKSMRGLQRKQIPFAAALGLTNTAKKVMKVEQRMMVKQLDRPTPFTVKGVRWQGANKADFKLGRLHSRIYLMPKQAEYLRFQIEGGTRTPKGTAIAVPTSNVKLNRYGNLAGGQGRIKRLLAKKNTFQGTINGVAGVWQRPTRGKRSRGGSGTIGQSGLKLLVAYESSTQYQPRFDFYGIGERSVRTNIGKEMDKAIARALRSAK</sequence>
<protein>
    <submittedName>
        <fullName evidence="1">Uncharacterized protein</fullName>
    </submittedName>
</protein>
<dbReference type="EMBL" id="GU568018">
    <property type="protein sequence ID" value="ADI23564.1"/>
    <property type="molecule type" value="Genomic_DNA"/>
</dbReference>
<reference evidence="1" key="1">
    <citation type="submission" date="2010-01" db="EMBL/GenBank/DDBJ databases">
        <title>Genome fragments of uncultured bacteria from the North Pacific subtropical Gyre.</title>
        <authorList>
            <person name="Pham V.D."/>
            <person name="Delong E.F."/>
        </authorList>
    </citation>
    <scope>NUCLEOTIDE SEQUENCE</scope>
</reference>
<organism evidence="1">
    <name type="scientific">uncultured nuHF2 cluster bacterium HF0770_42C12</name>
    <dbReference type="NCBI Taxonomy" id="723593"/>
    <lineage>
        <taxon>Bacteria</taxon>
        <taxon>environmental samples</taxon>
    </lineage>
</organism>
<proteinExistence type="predicted"/>